<evidence type="ECO:0000313" key="4">
    <source>
        <dbReference type="Proteomes" id="UP000199050"/>
    </source>
</evidence>
<dbReference type="SUPFAM" id="SSF46955">
    <property type="entry name" value="Putative DNA-binding domain"/>
    <property type="match status" value="1"/>
</dbReference>
<dbReference type="PANTHER" id="PTHR30204:SF98">
    <property type="entry name" value="HTH-TYPE TRANSCRIPTIONAL REGULATOR ADHR"/>
    <property type="match status" value="1"/>
</dbReference>
<sequence>MDKLLTIQEMSRLTGLSAHTLRYYEKEGMLEGVARSEQGYRVYSEADVSWVQFLVILRELDIPIREMKRYSSLRSQGPSTVHERRLMLEAHQLRVEQQMLKLGENLEKIAGKIQYYKEMEEDIEIGLRRKRRQKCP</sequence>
<dbReference type="PANTHER" id="PTHR30204">
    <property type="entry name" value="REDOX-CYCLING DRUG-SENSING TRANSCRIPTIONAL ACTIVATOR SOXR"/>
    <property type="match status" value="1"/>
</dbReference>
<dbReference type="Gene3D" id="1.10.1660.10">
    <property type="match status" value="1"/>
</dbReference>
<dbReference type="SMART" id="SM00422">
    <property type="entry name" value="HTH_MERR"/>
    <property type="match status" value="1"/>
</dbReference>
<dbReference type="InterPro" id="IPR047057">
    <property type="entry name" value="MerR_fam"/>
</dbReference>
<dbReference type="PROSITE" id="PS50937">
    <property type="entry name" value="HTH_MERR_2"/>
    <property type="match status" value="1"/>
</dbReference>
<keyword evidence="1 3" id="KW-0238">DNA-binding</keyword>
<dbReference type="AlphaFoldDB" id="A0A1G9D2E3"/>
<dbReference type="STRING" id="1174501.SAMN05216192_14623"/>
<keyword evidence="4" id="KW-1185">Reference proteome</keyword>
<dbReference type="CDD" id="cd01109">
    <property type="entry name" value="HTH_YyaN"/>
    <property type="match status" value="1"/>
</dbReference>
<dbReference type="Pfam" id="PF13411">
    <property type="entry name" value="MerR_1"/>
    <property type="match status" value="1"/>
</dbReference>
<dbReference type="PRINTS" id="PR00040">
    <property type="entry name" value="HTHMERR"/>
</dbReference>
<evidence type="ECO:0000313" key="3">
    <source>
        <dbReference type="EMBL" id="SDK58102.1"/>
    </source>
</evidence>
<protein>
    <submittedName>
        <fullName evidence="3">DNA-binding transcriptional regulator, MerR family</fullName>
    </submittedName>
</protein>
<dbReference type="GO" id="GO:0003700">
    <property type="term" value="F:DNA-binding transcription factor activity"/>
    <property type="evidence" value="ECO:0007669"/>
    <property type="project" value="InterPro"/>
</dbReference>
<proteinExistence type="predicted"/>
<dbReference type="InterPro" id="IPR009061">
    <property type="entry name" value="DNA-bd_dom_put_sf"/>
</dbReference>
<name>A0A1G9D2E3_9BACL</name>
<dbReference type="EMBL" id="FNDX01000046">
    <property type="protein sequence ID" value="SDK58102.1"/>
    <property type="molecule type" value="Genomic_DNA"/>
</dbReference>
<organism evidence="3 4">
    <name type="scientific">Paenibacillus typhae</name>
    <dbReference type="NCBI Taxonomy" id="1174501"/>
    <lineage>
        <taxon>Bacteria</taxon>
        <taxon>Bacillati</taxon>
        <taxon>Bacillota</taxon>
        <taxon>Bacilli</taxon>
        <taxon>Bacillales</taxon>
        <taxon>Paenibacillaceae</taxon>
        <taxon>Paenibacillus</taxon>
    </lineage>
</organism>
<feature type="domain" description="HTH merR-type" evidence="2">
    <location>
        <begin position="4"/>
        <end position="73"/>
    </location>
</feature>
<dbReference type="GO" id="GO:0003677">
    <property type="term" value="F:DNA binding"/>
    <property type="evidence" value="ECO:0007669"/>
    <property type="project" value="UniProtKB-KW"/>
</dbReference>
<evidence type="ECO:0000259" key="2">
    <source>
        <dbReference type="PROSITE" id="PS50937"/>
    </source>
</evidence>
<accession>A0A1G9D2E3</accession>
<dbReference type="RefSeq" id="WP_244157845.1">
    <property type="nucleotide sequence ID" value="NZ_CBCSKY010000079.1"/>
</dbReference>
<dbReference type="InterPro" id="IPR000551">
    <property type="entry name" value="MerR-type_HTH_dom"/>
</dbReference>
<dbReference type="Proteomes" id="UP000199050">
    <property type="component" value="Unassembled WGS sequence"/>
</dbReference>
<reference evidence="4" key="1">
    <citation type="submission" date="2016-10" db="EMBL/GenBank/DDBJ databases">
        <authorList>
            <person name="Varghese N."/>
            <person name="Submissions S."/>
        </authorList>
    </citation>
    <scope>NUCLEOTIDE SEQUENCE [LARGE SCALE GENOMIC DNA]</scope>
    <source>
        <strain evidence="4">CGMCC 1.11012</strain>
    </source>
</reference>
<evidence type="ECO:0000256" key="1">
    <source>
        <dbReference type="ARBA" id="ARBA00023125"/>
    </source>
</evidence>
<gene>
    <name evidence="3" type="ORF">SAMN05216192_14623</name>
</gene>